<dbReference type="OrthoDB" id="2393at10239"/>
<dbReference type="GeneID" id="29058863"/>
<evidence type="ECO:0000259" key="1">
    <source>
        <dbReference type="SMART" id="SM00663"/>
    </source>
</evidence>
<dbReference type="RefSeq" id="YP_009283049.1">
    <property type="nucleotide sequence ID" value="NC_031039.1"/>
</dbReference>
<dbReference type="GO" id="GO:0000428">
    <property type="term" value="C:DNA-directed RNA polymerase complex"/>
    <property type="evidence" value="ECO:0007669"/>
    <property type="project" value="UniProtKB-KW"/>
</dbReference>
<keyword evidence="2" id="KW-0240">DNA-directed RNA polymerase</keyword>
<reference evidence="2 3" key="1">
    <citation type="journal article" date="2016" name="Virology">
        <title>The genome of AR9, a giant transducing Bacillus phage encoding two multisubunit RNA polymerases.</title>
        <authorList>
            <person name="Lavysh D."/>
            <person name="Sokolova M."/>
            <person name="Minakhin L."/>
            <person name="Yakunina M."/>
            <person name="Artamonova T."/>
            <person name="Kozyavkin S."/>
            <person name="Makarova K.S."/>
            <person name="Koonin E.V."/>
            <person name="Severinov K."/>
        </authorList>
    </citation>
    <scope>NUCLEOTIDE SEQUENCE [LARGE SCALE GENOMIC DNA]</scope>
</reference>
<dbReference type="GO" id="GO:0003677">
    <property type="term" value="F:DNA binding"/>
    <property type="evidence" value="ECO:0007669"/>
    <property type="project" value="InterPro"/>
</dbReference>
<dbReference type="SUPFAM" id="SSF64484">
    <property type="entry name" value="beta and beta-prime subunits of DNA dependent RNA-polymerase"/>
    <property type="match status" value="1"/>
</dbReference>
<protein>
    <submittedName>
        <fullName evidence="2">DNA-directed RNA polymerase beta' subunit</fullName>
    </submittedName>
</protein>
<dbReference type="Proteomes" id="UP000202618">
    <property type="component" value="Segment"/>
</dbReference>
<keyword evidence="2" id="KW-0804">Transcription</keyword>
<organism evidence="2 3">
    <name type="scientific">Bacillus phage AR9</name>
    <dbReference type="NCBI Taxonomy" id="1815509"/>
    <lineage>
        <taxon>Viruses</taxon>
        <taxon>Duplodnaviria</taxon>
        <taxon>Heunggongvirae</taxon>
        <taxon>Uroviricota</taxon>
        <taxon>Caudoviricetes</taxon>
        <taxon>Takahashivirus</taxon>
        <taxon>Bacillus phage PBS1</taxon>
    </lineage>
</organism>
<name>A0A172JI57_BPPB1</name>
<feature type="domain" description="RNA polymerase N-terminal" evidence="1">
    <location>
        <begin position="141"/>
        <end position="501"/>
    </location>
</feature>
<sequence>MKIDTLNIDKFITSHACKEVTNPVYFNMGNIPTEDGLFSTSIFGYPGSKERKIIFGYIDLKRKFLHPVIYKLLTSMDRKIADCLSGKKYFKVEGGRLVEDKDNGKTGVTYFYTIYDQLKFSNTGTDRRTSYLTLLNKLGKDDIFIDKYLVIPAFYRDYNPSKSSNDTIKAVDEVNDKYAKLIRYSQSISKGEDYDFMGVITESSIQTLLYDIYDYFTSSLAGKNGMFHQNSLGKSVDYATRSVISAPRFKSNSWKDNPIRFGWTGIPLSQLVVEFYPFFLKYIQDYILERESELSKFKHNGKEITISNIREQFSEEAVKKMISLYIKSIESRFNSLMIKDDKGNEIPIPLYREELGRNFTLTDILFIAAVDITKDKHVYVTRYPIEQYQNIYPSKIRILSTKETRPQKLEDRYLPDYPVIYPDYPAEDELFVDTVIPYNGYLKALGGDYDGDTVSLRGVFSKEANEEAERLIWEKKNMLDQMGRNSRQIGNEAIQAIYSLTRE</sequence>
<proteinExistence type="predicted"/>
<evidence type="ECO:0000313" key="2">
    <source>
        <dbReference type="EMBL" id="AMS01229.1"/>
    </source>
</evidence>
<dbReference type="Gene3D" id="2.40.40.20">
    <property type="match status" value="1"/>
</dbReference>
<dbReference type="SMART" id="SM00663">
    <property type="entry name" value="RPOLA_N"/>
    <property type="match status" value="1"/>
</dbReference>
<evidence type="ECO:0000313" key="3">
    <source>
        <dbReference type="Proteomes" id="UP000202618"/>
    </source>
</evidence>
<dbReference type="InterPro" id="IPR006592">
    <property type="entry name" value="RNA_pol_N"/>
</dbReference>
<accession>A0A172JI57</accession>
<gene>
    <name evidence="2" type="ORF">AR9_g145</name>
</gene>
<dbReference type="KEGG" id="vg:29058863"/>
<dbReference type="EMBL" id="KU878088">
    <property type="protein sequence ID" value="AMS01229.1"/>
    <property type="molecule type" value="Genomic_DNA"/>
</dbReference>
<dbReference type="GO" id="GO:0006351">
    <property type="term" value="P:DNA-templated transcription"/>
    <property type="evidence" value="ECO:0007669"/>
    <property type="project" value="InterPro"/>
</dbReference>
<dbReference type="GO" id="GO:0003899">
    <property type="term" value="F:DNA-directed RNA polymerase activity"/>
    <property type="evidence" value="ECO:0007669"/>
    <property type="project" value="InterPro"/>
</dbReference>